<reference evidence="2" key="1">
    <citation type="submission" date="2023-03" db="EMBL/GenBank/DDBJ databases">
        <title>Massive genome expansion in bonnet fungi (Mycena s.s.) driven by repeated elements and novel gene families across ecological guilds.</title>
        <authorList>
            <consortium name="Lawrence Berkeley National Laboratory"/>
            <person name="Harder C.B."/>
            <person name="Miyauchi S."/>
            <person name="Viragh M."/>
            <person name="Kuo A."/>
            <person name="Thoen E."/>
            <person name="Andreopoulos B."/>
            <person name="Lu D."/>
            <person name="Skrede I."/>
            <person name="Drula E."/>
            <person name="Henrissat B."/>
            <person name="Morin E."/>
            <person name="Kohler A."/>
            <person name="Barry K."/>
            <person name="LaButti K."/>
            <person name="Morin E."/>
            <person name="Salamov A."/>
            <person name="Lipzen A."/>
            <person name="Mereny Z."/>
            <person name="Hegedus B."/>
            <person name="Baldrian P."/>
            <person name="Stursova M."/>
            <person name="Weitz H."/>
            <person name="Taylor A."/>
            <person name="Grigoriev I.V."/>
            <person name="Nagy L.G."/>
            <person name="Martin F."/>
            <person name="Kauserud H."/>
        </authorList>
    </citation>
    <scope>NUCLEOTIDE SEQUENCE</scope>
    <source>
        <strain evidence="2">CBHHK182m</strain>
    </source>
</reference>
<accession>A0AAD7K2N9</accession>
<protein>
    <submittedName>
        <fullName evidence="2">Uncharacterized protein</fullName>
    </submittedName>
</protein>
<keyword evidence="1" id="KW-0472">Membrane</keyword>
<evidence type="ECO:0000313" key="3">
    <source>
        <dbReference type="Proteomes" id="UP001215598"/>
    </source>
</evidence>
<dbReference type="EMBL" id="JARKIB010000008">
    <property type="protein sequence ID" value="KAJ7777080.1"/>
    <property type="molecule type" value="Genomic_DNA"/>
</dbReference>
<keyword evidence="1" id="KW-1133">Transmembrane helix</keyword>
<comment type="caution">
    <text evidence="2">The sequence shown here is derived from an EMBL/GenBank/DDBJ whole genome shotgun (WGS) entry which is preliminary data.</text>
</comment>
<feature type="transmembrane region" description="Helical" evidence="1">
    <location>
        <begin position="146"/>
        <end position="164"/>
    </location>
</feature>
<evidence type="ECO:0000313" key="2">
    <source>
        <dbReference type="EMBL" id="KAJ7777080.1"/>
    </source>
</evidence>
<proteinExistence type="predicted"/>
<sequence length="167" mass="19133">MPDERWLPVDAIALGNAIDLNQYQQLTGYSWPHPVGEDADSPIKRLVQEVKSTMWKELPLLAIAEAYRKRAEDLMRGTDGDNARAVYIEYTKYLMLHPQKESEDYKKIFMNVKALEQAIIDDTSPSERLHNLLETRSAPTHSPSTTWTFLLLGLFTVSALPVFLRRT</sequence>
<gene>
    <name evidence="2" type="ORF">B0H16DRAFT_1504277</name>
</gene>
<organism evidence="2 3">
    <name type="scientific">Mycena metata</name>
    <dbReference type="NCBI Taxonomy" id="1033252"/>
    <lineage>
        <taxon>Eukaryota</taxon>
        <taxon>Fungi</taxon>
        <taxon>Dikarya</taxon>
        <taxon>Basidiomycota</taxon>
        <taxon>Agaricomycotina</taxon>
        <taxon>Agaricomycetes</taxon>
        <taxon>Agaricomycetidae</taxon>
        <taxon>Agaricales</taxon>
        <taxon>Marasmiineae</taxon>
        <taxon>Mycenaceae</taxon>
        <taxon>Mycena</taxon>
    </lineage>
</organism>
<dbReference type="Proteomes" id="UP001215598">
    <property type="component" value="Unassembled WGS sequence"/>
</dbReference>
<keyword evidence="3" id="KW-1185">Reference proteome</keyword>
<evidence type="ECO:0000256" key="1">
    <source>
        <dbReference type="SAM" id="Phobius"/>
    </source>
</evidence>
<name>A0AAD7K2N9_9AGAR</name>
<dbReference type="AlphaFoldDB" id="A0AAD7K2N9"/>
<keyword evidence="1" id="KW-0812">Transmembrane</keyword>